<accession>A0ABR1ILR6</accession>
<name>A0ABR1ILR6_9AGAR</name>
<sequence>MGIRTRLRPTEADSRPRTEPSLLISETNIHMRQPRNETKQPQVHLSHGRGLYQEYEAGQTSRSALPGGEAVVEAAPFEPLPSPSKHAMKREKLLNRWKLQISKSIKSYLEVQHATDSLRLPSQLRIKTSACGCCRHARELTIDVVRFNKFESVTLWASECEPAANQLIRSGLFPCSPVHPTLAVDIRMLDFVTRLFLRYKLQGKDPLRRRFGNALCWFNSLQHAADEHIKFLLEDARADLRQPVKPIATDANSASRARRASLEEVEDEDSPRYRHPDNTSEPDIEFTHNDASFGQASRKRCHNSEDESESLEGGIPLDRPSEYLRSRCPVCFGGNFDPEHKRLTWSDVLVCLDANFTQRHQTSRCDPARSHPDSFFLNDEEVQEVEARVDATRDRSDPPAKKTKTDSNNHDEDDHMEPGMRVSKAVLDLCGGSFTAAHEYLAKVVSAGYDVTGLMALLCRHDRPLFVVNMTTPGERQHYAIALLEKLFKHLPNFVEVGLLYDIGCQLERSCLKWGFLDEYME</sequence>
<comment type="caution">
    <text evidence="2">The sequence shown here is derived from an EMBL/GenBank/DDBJ whole genome shotgun (WGS) entry which is preliminary data.</text>
</comment>
<dbReference type="Pfam" id="PF18758">
    <property type="entry name" value="KDZ"/>
    <property type="match status" value="1"/>
</dbReference>
<reference evidence="2 3" key="1">
    <citation type="submission" date="2024-01" db="EMBL/GenBank/DDBJ databases">
        <title>A draft genome for the cacao thread blight pathogen Marasmiellus scandens.</title>
        <authorList>
            <person name="Baruah I.K."/>
            <person name="Leung J."/>
            <person name="Bukari Y."/>
            <person name="Amoako-Attah I."/>
            <person name="Meinhardt L.W."/>
            <person name="Bailey B.A."/>
            <person name="Cohen S.P."/>
        </authorList>
    </citation>
    <scope>NUCLEOTIDE SEQUENCE [LARGE SCALE GENOMIC DNA]</scope>
    <source>
        <strain evidence="2 3">GH-19</strain>
    </source>
</reference>
<keyword evidence="3" id="KW-1185">Reference proteome</keyword>
<organism evidence="2 3">
    <name type="scientific">Marasmiellus scandens</name>
    <dbReference type="NCBI Taxonomy" id="2682957"/>
    <lineage>
        <taxon>Eukaryota</taxon>
        <taxon>Fungi</taxon>
        <taxon>Dikarya</taxon>
        <taxon>Basidiomycota</taxon>
        <taxon>Agaricomycotina</taxon>
        <taxon>Agaricomycetes</taxon>
        <taxon>Agaricomycetidae</taxon>
        <taxon>Agaricales</taxon>
        <taxon>Marasmiineae</taxon>
        <taxon>Omphalotaceae</taxon>
        <taxon>Marasmiellus</taxon>
    </lineage>
</organism>
<evidence type="ECO:0000313" key="2">
    <source>
        <dbReference type="EMBL" id="KAK7435967.1"/>
    </source>
</evidence>
<dbReference type="PANTHER" id="PTHR33096:SF1">
    <property type="entry name" value="CXC1-LIKE CYSTEINE CLUSTER ASSOCIATED WITH KDZ TRANSPOSASES DOMAIN-CONTAINING PROTEIN"/>
    <property type="match status" value="1"/>
</dbReference>
<dbReference type="EMBL" id="JBANRG010000100">
    <property type="protein sequence ID" value="KAK7435967.1"/>
    <property type="molecule type" value="Genomic_DNA"/>
</dbReference>
<dbReference type="Proteomes" id="UP001498398">
    <property type="component" value="Unassembled WGS sequence"/>
</dbReference>
<evidence type="ECO:0008006" key="4">
    <source>
        <dbReference type="Google" id="ProtNLM"/>
    </source>
</evidence>
<evidence type="ECO:0000313" key="3">
    <source>
        <dbReference type="Proteomes" id="UP001498398"/>
    </source>
</evidence>
<gene>
    <name evidence="2" type="ORF">VKT23_019374</name>
</gene>
<feature type="region of interest" description="Disordered" evidence="1">
    <location>
        <begin position="244"/>
        <end position="319"/>
    </location>
</feature>
<protein>
    <recommendedName>
        <fullName evidence="4">CxC1-like cysteine cluster associated with KDZ transposases domain-containing protein</fullName>
    </recommendedName>
</protein>
<proteinExistence type="predicted"/>
<dbReference type="InterPro" id="IPR040521">
    <property type="entry name" value="KDZ"/>
</dbReference>
<evidence type="ECO:0000256" key="1">
    <source>
        <dbReference type="SAM" id="MobiDB-lite"/>
    </source>
</evidence>
<dbReference type="PANTHER" id="PTHR33096">
    <property type="entry name" value="CXC2 DOMAIN-CONTAINING PROTEIN"/>
    <property type="match status" value="1"/>
</dbReference>
<feature type="region of interest" description="Disordered" evidence="1">
    <location>
        <begin position="386"/>
        <end position="418"/>
    </location>
</feature>